<accession>A0AAE0XY93</accession>
<proteinExistence type="predicted"/>
<name>A0AAE0XY93_9GAST</name>
<reference evidence="2" key="1">
    <citation type="journal article" date="2023" name="G3 (Bethesda)">
        <title>A reference genome for the long-term kleptoplast-retaining sea slug Elysia crispata morphotype clarki.</title>
        <authorList>
            <person name="Eastman K.E."/>
            <person name="Pendleton A.L."/>
            <person name="Shaikh M.A."/>
            <person name="Suttiyut T."/>
            <person name="Ogas R."/>
            <person name="Tomko P."/>
            <person name="Gavelis G."/>
            <person name="Widhalm J.R."/>
            <person name="Wisecaver J.H."/>
        </authorList>
    </citation>
    <scope>NUCLEOTIDE SEQUENCE</scope>
    <source>
        <strain evidence="2">ECLA1</strain>
    </source>
</reference>
<keyword evidence="1" id="KW-0732">Signal</keyword>
<feature type="signal peptide" evidence="1">
    <location>
        <begin position="1"/>
        <end position="29"/>
    </location>
</feature>
<sequence length="122" mass="13947">MSGLHSFNLPGSLVVLFVFVLSTESLVNGRQYFFERLVIRDGKNPRASLGLSSRLQFFVGGTDRGYTDPYGQRIRYWIRPNLILRELFGRTEKGDFQEHTEKPLLIMAEQLSTFSNSGPVFI</sequence>
<dbReference type="EMBL" id="JAWDGP010007341">
    <property type="protein sequence ID" value="KAK3724655.1"/>
    <property type="molecule type" value="Genomic_DNA"/>
</dbReference>
<dbReference type="AlphaFoldDB" id="A0AAE0XY93"/>
<feature type="chain" id="PRO_5042083637" evidence="1">
    <location>
        <begin position="30"/>
        <end position="122"/>
    </location>
</feature>
<keyword evidence="3" id="KW-1185">Reference proteome</keyword>
<protein>
    <submittedName>
        <fullName evidence="2">Uncharacterized protein</fullName>
    </submittedName>
</protein>
<evidence type="ECO:0000256" key="1">
    <source>
        <dbReference type="SAM" id="SignalP"/>
    </source>
</evidence>
<evidence type="ECO:0000313" key="2">
    <source>
        <dbReference type="EMBL" id="KAK3724655.1"/>
    </source>
</evidence>
<comment type="caution">
    <text evidence="2">The sequence shown here is derived from an EMBL/GenBank/DDBJ whole genome shotgun (WGS) entry which is preliminary data.</text>
</comment>
<organism evidence="2 3">
    <name type="scientific">Elysia crispata</name>
    <name type="common">lettuce slug</name>
    <dbReference type="NCBI Taxonomy" id="231223"/>
    <lineage>
        <taxon>Eukaryota</taxon>
        <taxon>Metazoa</taxon>
        <taxon>Spiralia</taxon>
        <taxon>Lophotrochozoa</taxon>
        <taxon>Mollusca</taxon>
        <taxon>Gastropoda</taxon>
        <taxon>Heterobranchia</taxon>
        <taxon>Euthyneura</taxon>
        <taxon>Panpulmonata</taxon>
        <taxon>Sacoglossa</taxon>
        <taxon>Placobranchoidea</taxon>
        <taxon>Plakobranchidae</taxon>
        <taxon>Elysia</taxon>
    </lineage>
</organism>
<dbReference type="Proteomes" id="UP001283361">
    <property type="component" value="Unassembled WGS sequence"/>
</dbReference>
<gene>
    <name evidence="2" type="ORF">RRG08_041138</name>
</gene>
<evidence type="ECO:0000313" key="3">
    <source>
        <dbReference type="Proteomes" id="UP001283361"/>
    </source>
</evidence>